<name>A0A1R2BFJ5_9CILI</name>
<keyword evidence="2" id="KW-1185">Reference proteome</keyword>
<protein>
    <submittedName>
        <fullName evidence="1">Uncharacterized protein</fullName>
    </submittedName>
</protein>
<comment type="caution">
    <text evidence="1">The sequence shown here is derived from an EMBL/GenBank/DDBJ whole genome shotgun (WGS) entry which is preliminary data.</text>
</comment>
<dbReference type="EMBL" id="MPUH01000687">
    <property type="protein sequence ID" value="OMJ75494.1"/>
    <property type="molecule type" value="Genomic_DNA"/>
</dbReference>
<reference evidence="1 2" key="1">
    <citation type="submission" date="2016-11" db="EMBL/GenBank/DDBJ databases">
        <title>The macronuclear genome of Stentor coeruleus: a giant cell with tiny introns.</title>
        <authorList>
            <person name="Slabodnick M."/>
            <person name="Ruby J.G."/>
            <person name="Reiff S.B."/>
            <person name="Swart E.C."/>
            <person name="Gosai S."/>
            <person name="Prabakaran S."/>
            <person name="Witkowska E."/>
            <person name="Larue G.E."/>
            <person name="Fisher S."/>
            <person name="Freeman R.M."/>
            <person name="Gunawardena J."/>
            <person name="Chu W."/>
            <person name="Stover N.A."/>
            <person name="Gregory B.D."/>
            <person name="Nowacki M."/>
            <person name="Derisi J."/>
            <person name="Roy S.W."/>
            <person name="Marshall W.F."/>
            <person name="Sood P."/>
        </authorList>
    </citation>
    <scope>NUCLEOTIDE SEQUENCE [LARGE SCALE GENOMIC DNA]</scope>
    <source>
        <strain evidence="1">WM001</strain>
    </source>
</reference>
<dbReference type="Proteomes" id="UP000187209">
    <property type="component" value="Unassembled WGS sequence"/>
</dbReference>
<accession>A0A1R2BFJ5</accession>
<gene>
    <name evidence="1" type="ORF">SteCoe_25343</name>
</gene>
<organism evidence="1 2">
    <name type="scientific">Stentor coeruleus</name>
    <dbReference type="NCBI Taxonomy" id="5963"/>
    <lineage>
        <taxon>Eukaryota</taxon>
        <taxon>Sar</taxon>
        <taxon>Alveolata</taxon>
        <taxon>Ciliophora</taxon>
        <taxon>Postciliodesmatophora</taxon>
        <taxon>Heterotrichea</taxon>
        <taxon>Heterotrichida</taxon>
        <taxon>Stentoridae</taxon>
        <taxon>Stentor</taxon>
    </lineage>
</organism>
<evidence type="ECO:0000313" key="1">
    <source>
        <dbReference type="EMBL" id="OMJ75494.1"/>
    </source>
</evidence>
<evidence type="ECO:0000313" key="2">
    <source>
        <dbReference type="Proteomes" id="UP000187209"/>
    </source>
</evidence>
<proteinExistence type="predicted"/>
<sequence length="151" mass="17762">MRPTNLCFRSPKERTGDYVLPRLTHLGISLLDSEPRNKSTLPMARRFTQYNIEMNRTESIGPGSYNLRQEVYPLRGTPSPVMQICKEKLYINNYRVYDLDTVMDNYAQLKTPTLNQNYMENLCYKKKPRKRKQLLAYKAKNILSIENSTFV</sequence>
<dbReference type="OrthoDB" id="319236at2759"/>
<dbReference type="AlphaFoldDB" id="A0A1R2BFJ5"/>